<dbReference type="Proteomes" id="UP000008701">
    <property type="component" value="Chromosome"/>
</dbReference>
<dbReference type="eggNOG" id="COG1538">
    <property type="taxonomic scope" value="Bacteria"/>
</dbReference>
<comment type="subcellular location">
    <subcellularLocation>
        <location evidence="2">Cell membrane</location>
        <topology evidence="2">Lipid-anchor</topology>
    </subcellularLocation>
</comment>
<keyword evidence="4" id="KW-1185">Reference proteome</keyword>
<evidence type="ECO:0000256" key="1">
    <source>
        <dbReference type="ARBA" id="ARBA00007613"/>
    </source>
</evidence>
<evidence type="ECO:0000313" key="3">
    <source>
        <dbReference type="EMBL" id="ABL65277.1"/>
    </source>
</evidence>
<proteinExistence type="inferred from homology"/>
<dbReference type="Gene3D" id="1.20.1600.10">
    <property type="entry name" value="Outer membrane efflux proteins (OEP)"/>
    <property type="match status" value="1"/>
</dbReference>
<evidence type="ECO:0000313" key="4">
    <source>
        <dbReference type="Proteomes" id="UP000008701"/>
    </source>
</evidence>
<dbReference type="STRING" id="290317.Cpha266_1244"/>
<dbReference type="PANTHER" id="PTHR30203:SF33">
    <property type="entry name" value="BLR4455 PROTEIN"/>
    <property type="match status" value="1"/>
</dbReference>
<sequence precursor="true">MRNTDLALLSFALLLSGCSAGPDFVRPEAPKSTRYTSTEVASRIDAEHIGREEAQIVVQGEVSDSWWEAFNAPKLNGLIAEALIKNPTLESAAAMLRQAEYLYKAKGGSTLYPRIDAVSGARREGINGSMTGQEGSQKTFNLFNASLVAGYTFDLSGGNRRQLESLAAKAGYQRFQLAGARLMLAADIASTAIRQAELSGQIAAMEKILAARRQQLQITRERQRLGASSGAEVFAMQAVAEQARAVLPGLRQQLAETRHLLAIFAGQSPDRGEIPSFLLQDFTLPRTLPLRVPSSLVRVRPDIQASEALMKAANADYGAAIAKSFPQITLGVDIGSTALTLASLFGGGSLVWGVAGQLVQPLFNRGTGAEQDAAKAGFDAAAANYRQSVLKGLKEVADVLTALENDAQTLSACRDADEAIQAELRIMESRYRLGSASFLEMLQAQDEAEQYRIELIKAESRRLSDTVAFYQAMGGSGK</sequence>
<gene>
    <name evidence="3" type="ordered locus">Cpha266_1244</name>
</gene>
<evidence type="ECO:0000256" key="2">
    <source>
        <dbReference type="RuleBase" id="RU362097"/>
    </source>
</evidence>
<dbReference type="GO" id="GO:0015562">
    <property type="term" value="F:efflux transmembrane transporter activity"/>
    <property type="evidence" value="ECO:0007669"/>
    <property type="project" value="InterPro"/>
</dbReference>
<dbReference type="OrthoDB" id="9783163at2"/>
<accession>A1BFV0</accession>
<organism evidence="3 4">
    <name type="scientific">Chlorobium phaeobacteroides (strain DSM 266 / SMG 266 / 2430)</name>
    <dbReference type="NCBI Taxonomy" id="290317"/>
    <lineage>
        <taxon>Bacteria</taxon>
        <taxon>Pseudomonadati</taxon>
        <taxon>Chlorobiota</taxon>
        <taxon>Chlorobiia</taxon>
        <taxon>Chlorobiales</taxon>
        <taxon>Chlorobiaceae</taxon>
        <taxon>Chlorobium/Pelodictyon group</taxon>
        <taxon>Chlorobium</taxon>
    </lineage>
</organism>
<dbReference type="HOGENOM" id="CLU_012817_13_0_10"/>
<dbReference type="PROSITE" id="PS51257">
    <property type="entry name" value="PROKAR_LIPOPROTEIN"/>
    <property type="match status" value="1"/>
</dbReference>
<dbReference type="KEGG" id="cph:Cpha266_1244"/>
<keyword evidence="2" id="KW-0564">Palmitate</keyword>
<keyword evidence="2" id="KW-1134">Transmembrane beta strand</keyword>
<dbReference type="InterPro" id="IPR010131">
    <property type="entry name" value="MdtP/NodT-like"/>
</dbReference>
<dbReference type="PANTHER" id="PTHR30203">
    <property type="entry name" value="OUTER MEMBRANE CATION EFFLUX PROTEIN"/>
    <property type="match status" value="1"/>
</dbReference>
<keyword evidence="2" id="KW-0812">Transmembrane</keyword>
<dbReference type="EMBL" id="CP000492">
    <property type="protein sequence ID" value="ABL65277.1"/>
    <property type="molecule type" value="Genomic_DNA"/>
</dbReference>
<dbReference type="Pfam" id="PF02321">
    <property type="entry name" value="OEP"/>
    <property type="match status" value="2"/>
</dbReference>
<dbReference type="Gene3D" id="2.20.200.10">
    <property type="entry name" value="Outer membrane efflux proteins (OEP)"/>
    <property type="match status" value="1"/>
</dbReference>
<comment type="similarity">
    <text evidence="1 2">Belongs to the outer membrane factor (OMF) (TC 1.B.17) family.</text>
</comment>
<dbReference type="SUPFAM" id="SSF56954">
    <property type="entry name" value="Outer membrane efflux proteins (OEP)"/>
    <property type="match status" value="1"/>
</dbReference>
<reference evidence="3 4" key="1">
    <citation type="submission" date="2006-12" db="EMBL/GenBank/DDBJ databases">
        <title>Complete sequence of Chlorobium phaeobacteroides DSM 266.</title>
        <authorList>
            <consortium name="US DOE Joint Genome Institute"/>
            <person name="Copeland A."/>
            <person name="Lucas S."/>
            <person name="Lapidus A."/>
            <person name="Barry K."/>
            <person name="Detter J.C."/>
            <person name="Glavina del Rio T."/>
            <person name="Hammon N."/>
            <person name="Israni S."/>
            <person name="Pitluck S."/>
            <person name="Goltsman E."/>
            <person name="Schmutz J."/>
            <person name="Larimer F."/>
            <person name="Land M."/>
            <person name="Hauser L."/>
            <person name="Mikhailova N."/>
            <person name="Li T."/>
            <person name="Overmann J."/>
            <person name="Bryant D.A."/>
            <person name="Richardson P."/>
        </authorList>
    </citation>
    <scope>NUCLEOTIDE SEQUENCE [LARGE SCALE GENOMIC DNA]</scope>
    <source>
        <strain evidence="3 4">DSM 266</strain>
    </source>
</reference>
<keyword evidence="2" id="KW-0472">Membrane</keyword>
<dbReference type="NCBIfam" id="TIGR01845">
    <property type="entry name" value="outer_NodT"/>
    <property type="match status" value="1"/>
</dbReference>
<name>A1BFV0_CHLPD</name>
<dbReference type="InterPro" id="IPR003423">
    <property type="entry name" value="OMP_efflux"/>
</dbReference>
<dbReference type="GO" id="GO:0005886">
    <property type="term" value="C:plasma membrane"/>
    <property type="evidence" value="ECO:0007669"/>
    <property type="project" value="UniProtKB-SubCell"/>
</dbReference>
<dbReference type="RefSeq" id="WP_011745101.1">
    <property type="nucleotide sequence ID" value="NC_008639.1"/>
</dbReference>
<protein>
    <submittedName>
        <fullName evidence="3">RND efflux system, outer membrane lipoprotein, NodT family</fullName>
    </submittedName>
</protein>
<keyword evidence="2 3" id="KW-0449">Lipoprotein</keyword>
<dbReference type="AlphaFoldDB" id="A1BFV0"/>